<comment type="caution">
    <text evidence="3">The sequence shown here is derived from an EMBL/GenBank/DDBJ whole genome shotgun (WGS) entry which is preliminary data.</text>
</comment>
<feature type="transmembrane region" description="Helical" evidence="2">
    <location>
        <begin position="116"/>
        <end position="136"/>
    </location>
</feature>
<protein>
    <submittedName>
        <fullName evidence="3">Uncharacterized protein</fullName>
    </submittedName>
</protein>
<name>A0A8K0SDQ9_9HYPO</name>
<keyword evidence="2" id="KW-0812">Transmembrane</keyword>
<dbReference type="EMBL" id="JAGPNK010000034">
    <property type="protein sequence ID" value="KAH7303430.1"/>
    <property type="molecule type" value="Genomic_DNA"/>
</dbReference>
<keyword evidence="2" id="KW-0472">Membrane</keyword>
<evidence type="ECO:0000256" key="1">
    <source>
        <dbReference type="SAM" id="MobiDB-lite"/>
    </source>
</evidence>
<reference evidence="3" key="1">
    <citation type="journal article" date="2021" name="Nat. Commun.">
        <title>Genetic determinants of endophytism in the Arabidopsis root mycobiome.</title>
        <authorList>
            <person name="Mesny F."/>
            <person name="Miyauchi S."/>
            <person name="Thiergart T."/>
            <person name="Pickel B."/>
            <person name="Atanasova L."/>
            <person name="Karlsson M."/>
            <person name="Huettel B."/>
            <person name="Barry K.W."/>
            <person name="Haridas S."/>
            <person name="Chen C."/>
            <person name="Bauer D."/>
            <person name="Andreopoulos W."/>
            <person name="Pangilinan J."/>
            <person name="LaButti K."/>
            <person name="Riley R."/>
            <person name="Lipzen A."/>
            <person name="Clum A."/>
            <person name="Drula E."/>
            <person name="Henrissat B."/>
            <person name="Kohler A."/>
            <person name="Grigoriev I.V."/>
            <person name="Martin F.M."/>
            <person name="Hacquard S."/>
        </authorList>
    </citation>
    <scope>NUCLEOTIDE SEQUENCE</scope>
    <source>
        <strain evidence="3">MPI-CAGE-CH-0235</strain>
    </source>
</reference>
<feature type="region of interest" description="Disordered" evidence="1">
    <location>
        <begin position="675"/>
        <end position="699"/>
    </location>
</feature>
<dbReference type="OrthoDB" id="3540210at2759"/>
<dbReference type="AlphaFoldDB" id="A0A8K0SDQ9"/>
<sequence>MDNDSSEFPVYTGVWTNWSQRGAFRSTLTLSRQDGALLIAFLAFFVTLVGAQAWRIVCFVFFHFHSTSLKQDALYHQRQAVVRNSASPIGGVLSLARIMYAWKTSPESRKKAFRRILPLLLLSIVMAAALAVASGLSSQVALGTEVLIRSDECGIVDLAAMLTNETASINATALLSPMVARRAEVAADYAQRCYESNSSDCLTFFKKALPMHITTNASCPFDDNLCLSQDSNIMIDTGLMDSVEDLGLNNPPESRFQMQYTLQCAPLATDGWKSNYTYNGKLYTSYQYGVTVGDYTDCNCTVAVEADTDHDIDTPFYTQAAEYSLNAIDAPFSKGEPVHGSSMFYPVPGLTGHGGDLVVVVLFPQSMTFSGPSRDIWYKATTPAHTWLGALSEDMNIVDVYAADEPVWPMGCVEKYQMCKRGVCTGLGSNIDTVQAIVEDLDAASDFIGDSSYLNWKEGLSNLLNSLSRKSLASRFKTWGSLQAPLEPNEWHKDVIHWFATQLSGLQLRLVQVPSGTLTDDPTLNQWMTGPSPDERQDYCNSQKIYSPNHISFSFLGILIIVVGGGLIMIVSVTIEPTTAFLKRKLRPKSSRYAQLEWRGTETLHLQRLAHEEVEWMLGSWDIPITTPGTKLTSMTEDSSRLPCLDRTGETCTVETQSQDNSMDTSLVEQVIEEVPTRSDTDESSNTIVERGNPLQVTD</sequence>
<keyword evidence="2" id="KW-1133">Transmembrane helix</keyword>
<accession>A0A8K0SDQ9</accession>
<keyword evidence="4" id="KW-1185">Reference proteome</keyword>
<proteinExistence type="predicted"/>
<evidence type="ECO:0000313" key="4">
    <source>
        <dbReference type="Proteomes" id="UP000813444"/>
    </source>
</evidence>
<feature type="transmembrane region" description="Helical" evidence="2">
    <location>
        <begin position="551"/>
        <end position="575"/>
    </location>
</feature>
<organism evidence="3 4">
    <name type="scientific">Stachybotrys elegans</name>
    <dbReference type="NCBI Taxonomy" id="80388"/>
    <lineage>
        <taxon>Eukaryota</taxon>
        <taxon>Fungi</taxon>
        <taxon>Dikarya</taxon>
        <taxon>Ascomycota</taxon>
        <taxon>Pezizomycotina</taxon>
        <taxon>Sordariomycetes</taxon>
        <taxon>Hypocreomycetidae</taxon>
        <taxon>Hypocreales</taxon>
        <taxon>Stachybotryaceae</taxon>
        <taxon>Stachybotrys</taxon>
    </lineage>
</organism>
<evidence type="ECO:0000256" key="2">
    <source>
        <dbReference type="SAM" id="Phobius"/>
    </source>
</evidence>
<feature type="transmembrane region" description="Helical" evidence="2">
    <location>
        <begin position="36"/>
        <end position="62"/>
    </location>
</feature>
<dbReference type="Proteomes" id="UP000813444">
    <property type="component" value="Unassembled WGS sequence"/>
</dbReference>
<gene>
    <name evidence="3" type="ORF">B0I35DRAFT_384031</name>
</gene>
<evidence type="ECO:0000313" key="3">
    <source>
        <dbReference type="EMBL" id="KAH7303430.1"/>
    </source>
</evidence>